<sequence>MHATAPYRVRGFKDEMWDYFYVAITSPSYDINDMRTDTMLLSFGKNGVDFQREYNVEDVMANFIKKMESNGKIEAILKFNNNAVLRKGVLLENPDTQSMLIMELGNQIPGAKTTDGPFEFPQKLIEFKERRAKQLEEELKDAEWGLSRRASSDKQVSGLR</sequence>
<dbReference type="AlphaFoldDB" id="A0AB39VTX8"/>
<dbReference type="RefSeq" id="WP_369789446.1">
    <property type="nucleotide sequence ID" value="NZ_CP165628.1"/>
</dbReference>
<dbReference type="EMBL" id="CP165628">
    <property type="protein sequence ID" value="XDU72742.1"/>
    <property type="molecule type" value="Genomic_DNA"/>
</dbReference>
<evidence type="ECO:0000313" key="1">
    <source>
        <dbReference type="EMBL" id="XDU72742.1"/>
    </source>
</evidence>
<reference evidence="1" key="1">
    <citation type="submission" date="2024-07" db="EMBL/GenBank/DDBJ databases">
        <authorList>
            <person name="Biller S.J."/>
        </authorList>
    </citation>
    <scope>NUCLEOTIDE SEQUENCE</scope>
    <source>
        <strain evidence="1">WC2420</strain>
    </source>
</reference>
<protein>
    <submittedName>
        <fullName evidence="1">Uncharacterized protein</fullName>
    </submittedName>
</protein>
<gene>
    <name evidence="1" type="ORF">AB3G37_01020</name>
</gene>
<accession>A0AB39VTX8</accession>
<proteinExistence type="predicted"/>
<organism evidence="1">
    <name type="scientific">Rouxiella sp. WC2420</name>
    <dbReference type="NCBI Taxonomy" id="3234145"/>
    <lineage>
        <taxon>Bacteria</taxon>
        <taxon>Pseudomonadati</taxon>
        <taxon>Pseudomonadota</taxon>
        <taxon>Gammaproteobacteria</taxon>
        <taxon>Enterobacterales</taxon>
        <taxon>Yersiniaceae</taxon>
        <taxon>Rouxiella</taxon>
    </lineage>
</organism>
<name>A0AB39VTX8_9GAMM</name>